<proteinExistence type="evidence at transcript level"/>
<dbReference type="InterPro" id="IPR009003">
    <property type="entry name" value="Peptidase_S1_PA"/>
</dbReference>
<reference evidence="4" key="1">
    <citation type="journal article" date="2017" name="Front. Cell. Infect. Microbiol.">
        <title>The Distinct Transcriptional Response of the Midgut of Amblyomma sculptum and Amblyomma aureolatum Ticks to Rickettsia rickettsii Correlates to Their Differences in Susceptibility to Infection.</title>
        <authorList>
            <person name="Martins L.A."/>
            <person name="Galletti M.F.B.M."/>
            <person name="Ribeiro J.M."/>
            <person name="Fujita A."/>
            <person name="Costa F.B."/>
            <person name="Labruna M.B."/>
            <person name="Daffre S."/>
            <person name="Fogaca A.C."/>
        </authorList>
    </citation>
    <scope>NUCLEOTIDE SEQUENCE</scope>
</reference>
<evidence type="ECO:0000256" key="2">
    <source>
        <dbReference type="SAM" id="SignalP"/>
    </source>
</evidence>
<accession>A0A1E1WWH6</accession>
<dbReference type="AlphaFoldDB" id="A0A1E1WWH6"/>
<dbReference type="InterPro" id="IPR018114">
    <property type="entry name" value="TRYPSIN_HIS"/>
</dbReference>
<keyword evidence="2" id="KW-0732">Signal</keyword>
<dbReference type="Pfam" id="PF00089">
    <property type="entry name" value="Trypsin"/>
    <property type="match status" value="1"/>
</dbReference>
<feature type="signal peptide" evidence="2">
    <location>
        <begin position="1"/>
        <end position="27"/>
    </location>
</feature>
<dbReference type="EMBL" id="GFAC01007854">
    <property type="protein sequence ID" value="JAT91334.1"/>
    <property type="molecule type" value="mRNA"/>
</dbReference>
<dbReference type="PROSITE" id="PS00134">
    <property type="entry name" value="TRYPSIN_HIS"/>
    <property type="match status" value="1"/>
</dbReference>
<organism evidence="4">
    <name type="scientific">Amblyomma aureolatum</name>
    <dbReference type="NCBI Taxonomy" id="187763"/>
    <lineage>
        <taxon>Eukaryota</taxon>
        <taxon>Metazoa</taxon>
        <taxon>Ecdysozoa</taxon>
        <taxon>Arthropoda</taxon>
        <taxon>Chelicerata</taxon>
        <taxon>Arachnida</taxon>
        <taxon>Acari</taxon>
        <taxon>Parasitiformes</taxon>
        <taxon>Ixodida</taxon>
        <taxon>Ixodoidea</taxon>
        <taxon>Ixodidae</taxon>
        <taxon>Amblyomminae</taxon>
        <taxon>Amblyomma</taxon>
    </lineage>
</organism>
<dbReference type="InterPro" id="IPR001254">
    <property type="entry name" value="Trypsin_dom"/>
</dbReference>
<dbReference type="Gene3D" id="2.40.10.10">
    <property type="entry name" value="Trypsin-like serine proteases"/>
    <property type="match status" value="2"/>
</dbReference>
<feature type="chain" id="PRO_5009115672" evidence="2">
    <location>
        <begin position="28"/>
        <end position="99"/>
    </location>
</feature>
<sequence>MGRQESFAISGIAAALTVLLTTNGALAWTNPEGCGSTPIAPVLESREDRVVGGQEAVPGSWPWHAGLHMSAFWDSTYFCGGALISDRHVLTAAHCVSYY</sequence>
<dbReference type="SUPFAM" id="SSF50494">
    <property type="entry name" value="Trypsin-like serine proteases"/>
    <property type="match status" value="1"/>
</dbReference>
<feature type="non-terminal residue" evidence="4">
    <location>
        <position position="99"/>
    </location>
</feature>
<evidence type="ECO:0000259" key="3">
    <source>
        <dbReference type="PROSITE" id="PS50240"/>
    </source>
</evidence>
<name>A0A1E1WWH6_9ACAR</name>
<dbReference type="InterPro" id="IPR043504">
    <property type="entry name" value="Peptidase_S1_PA_chymotrypsin"/>
</dbReference>
<keyword evidence="1" id="KW-1015">Disulfide bond</keyword>
<evidence type="ECO:0000256" key="1">
    <source>
        <dbReference type="ARBA" id="ARBA00023157"/>
    </source>
</evidence>
<dbReference type="GO" id="GO:0004252">
    <property type="term" value="F:serine-type endopeptidase activity"/>
    <property type="evidence" value="ECO:0007669"/>
    <property type="project" value="InterPro"/>
</dbReference>
<feature type="domain" description="Peptidase S1" evidence="3">
    <location>
        <begin position="50"/>
        <end position="99"/>
    </location>
</feature>
<evidence type="ECO:0000313" key="4">
    <source>
        <dbReference type="EMBL" id="JAT91334.1"/>
    </source>
</evidence>
<dbReference type="PANTHER" id="PTHR24252:SF7">
    <property type="entry name" value="HYALIN"/>
    <property type="match status" value="1"/>
</dbReference>
<dbReference type="PROSITE" id="PS50240">
    <property type="entry name" value="TRYPSIN_DOM"/>
    <property type="match status" value="1"/>
</dbReference>
<dbReference type="PANTHER" id="PTHR24252">
    <property type="entry name" value="ACROSIN-RELATED"/>
    <property type="match status" value="1"/>
</dbReference>
<dbReference type="GO" id="GO:0006508">
    <property type="term" value="P:proteolysis"/>
    <property type="evidence" value="ECO:0007669"/>
    <property type="project" value="InterPro"/>
</dbReference>
<protein>
    <submittedName>
        <fullName evidence="4">Putative midgut serine proteinase-1</fullName>
    </submittedName>
</protein>